<reference evidence="1 2" key="1">
    <citation type="submission" date="2023-01" db="EMBL/GenBank/DDBJ databases">
        <title>Novel species of the genus Vogesella isolated from rivers.</title>
        <authorList>
            <person name="Lu H."/>
        </authorList>
    </citation>
    <scope>NUCLEOTIDE SEQUENCE [LARGE SCALE GENOMIC DNA]</scope>
    <source>
        <strain evidence="1 2">SH7W</strain>
    </source>
</reference>
<dbReference type="RefSeq" id="WP_272804175.1">
    <property type="nucleotide sequence ID" value="NZ_JAQQKY010000018.1"/>
</dbReference>
<name>A0ABT5I8U2_VOGIN</name>
<proteinExistence type="predicted"/>
<organism evidence="1 2">
    <name type="scientific">Vogesella indigofera</name>
    <name type="common">Pseudomonas indigofera</name>
    <dbReference type="NCBI Taxonomy" id="45465"/>
    <lineage>
        <taxon>Bacteria</taxon>
        <taxon>Pseudomonadati</taxon>
        <taxon>Pseudomonadota</taxon>
        <taxon>Betaproteobacteria</taxon>
        <taxon>Neisseriales</taxon>
        <taxon>Chromobacteriaceae</taxon>
        <taxon>Vogesella</taxon>
    </lineage>
</organism>
<comment type="caution">
    <text evidence="1">The sequence shown here is derived from an EMBL/GenBank/DDBJ whole genome shotgun (WGS) entry which is preliminary data.</text>
</comment>
<dbReference type="Proteomes" id="UP001221566">
    <property type="component" value="Unassembled WGS sequence"/>
</dbReference>
<keyword evidence="2" id="KW-1185">Reference proteome</keyword>
<accession>A0ABT5I8U2</accession>
<protein>
    <submittedName>
        <fullName evidence="1">Uncharacterized protein</fullName>
    </submittedName>
</protein>
<evidence type="ECO:0000313" key="1">
    <source>
        <dbReference type="EMBL" id="MDC7692604.1"/>
    </source>
</evidence>
<dbReference type="EMBL" id="JAQQKY010000018">
    <property type="protein sequence ID" value="MDC7692604.1"/>
    <property type="molecule type" value="Genomic_DNA"/>
</dbReference>
<evidence type="ECO:0000313" key="2">
    <source>
        <dbReference type="Proteomes" id="UP001221566"/>
    </source>
</evidence>
<gene>
    <name evidence="1" type="ORF">PQU93_17725</name>
</gene>
<sequence length="193" mass="22310">MITKEAVVQRCERTREELWARIIKVVTPFLPDTLRFRLRMGEVSGLEIITTSSEEVIWAFEYRYKISFFAAGDDERALASEEAILAIHGEGEVLETRLVFEDQESAIRNLCARLLAREPFVQYEWIRDTYDSEKFHLMADDKKVQSIWRISPTSKKWGSLMGITFDSKLSAMGEALRSSIYMRASELTSRLLA</sequence>